<sequence length="104" mass="11713">MKSNSLHLPSQIQNHEAHQVENLVKQHEALSQSLMPLRNPSTGEISNTNVLSDLLTAKQRQNNYNSNKTFTTITTTTTTTTIILRTTDRNLTRCPTATTKETFE</sequence>
<organism evidence="1 2">
    <name type="scientific">Aspergillus brunneoviolaceus CBS 621.78</name>
    <dbReference type="NCBI Taxonomy" id="1450534"/>
    <lineage>
        <taxon>Eukaryota</taxon>
        <taxon>Fungi</taxon>
        <taxon>Dikarya</taxon>
        <taxon>Ascomycota</taxon>
        <taxon>Pezizomycotina</taxon>
        <taxon>Eurotiomycetes</taxon>
        <taxon>Eurotiomycetidae</taxon>
        <taxon>Eurotiales</taxon>
        <taxon>Aspergillaceae</taxon>
        <taxon>Aspergillus</taxon>
        <taxon>Aspergillus subgen. Circumdati</taxon>
    </lineage>
</organism>
<evidence type="ECO:0000313" key="2">
    <source>
        <dbReference type="Proteomes" id="UP000249057"/>
    </source>
</evidence>
<keyword evidence="2" id="KW-1185">Reference proteome</keyword>
<gene>
    <name evidence="1" type="ORF">BO95DRAFT_468290</name>
</gene>
<reference evidence="1" key="1">
    <citation type="submission" date="2018-02" db="EMBL/GenBank/DDBJ databases">
        <title>The genomes of Aspergillus section Nigri reveals drivers in fungal speciation.</title>
        <authorList>
            <consortium name="DOE Joint Genome Institute"/>
            <person name="Vesth T.C."/>
            <person name="Nybo J."/>
            <person name="Theobald S."/>
            <person name="Brandl J."/>
            <person name="Frisvad J.C."/>
            <person name="Nielsen K.F."/>
            <person name="Lyhne E.K."/>
            <person name="Kogle M.E."/>
            <person name="Kuo A."/>
            <person name="Riley R."/>
            <person name="Clum A."/>
            <person name="Nolan M."/>
            <person name="Lipzen A."/>
            <person name="Salamov A."/>
            <person name="Henrissat B."/>
            <person name="Wiebenga A."/>
            <person name="De vries R.P."/>
            <person name="Grigoriev I.V."/>
            <person name="Mortensen U.H."/>
            <person name="Andersen M.R."/>
            <person name="Baker S.E."/>
        </authorList>
    </citation>
    <scope>NUCLEOTIDE SEQUENCE</scope>
    <source>
        <strain evidence="1">CBS 621.78</strain>
    </source>
</reference>
<dbReference type="EMBL" id="KZ825397">
    <property type="protein sequence ID" value="RAH40899.1"/>
    <property type="molecule type" value="Genomic_DNA"/>
</dbReference>
<dbReference type="Proteomes" id="UP000249057">
    <property type="component" value="Unassembled WGS sequence"/>
</dbReference>
<evidence type="ECO:0000313" key="1">
    <source>
        <dbReference type="EMBL" id="RAH40899.1"/>
    </source>
</evidence>
<name>A0ACD1FV98_9EURO</name>
<proteinExistence type="predicted"/>
<accession>A0ACD1FV98</accession>
<protein>
    <submittedName>
        <fullName evidence="1">Uncharacterized protein</fullName>
    </submittedName>
</protein>